<evidence type="ECO:0000313" key="8">
    <source>
        <dbReference type="EMBL" id="MET7030105.1"/>
    </source>
</evidence>
<keyword evidence="3" id="KW-1003">Cell membrane</keyword>
<evidence type="ECO:0000256" key="1">
    <source>
        <dbReference type="ARBA" id="ARBA00004651"/>
    </source>
</evidence>
<dbReference type="Pfam" id="PF03006">
    <property type="entry name" value="HlyIII"/>
    <property type="match status" value="1"/>
</dbReference>
<organism evidence="8 9">
    <name type="scientific">Sediminicola luteus</name>
    <dbReference type="NCBI Taxonomy" id="319238"/>
    <lineage>
        <taxon>Bacteria</taxon>
        <taxon>Pseudomonadati</taxon>
        <taxon>Bacteroidota</taxon>
        <taxon>Flavobacteriia</taxon>
        <taxon>Flavobacteriales</taxon>
        <taxon>Flavobacteriaceae</taxon>
        <taxon>Sediminicola</taxon>
    </lineage>
</organism>
<evidence type="ECO:0000256" key="5">
    <source>
        <dbReference type="ARBA" id="ARBA00022989"/>
    </source>
</evidence>
<sequence length="216" mass="24539">MGSSNDTINNRSIEKVERLHAYSHALGIFLGILGAFLLLLKNNGKTKYATVAILIYSFTVILLFSASTFYHYFSNLELKRRLRIVDHVSIYFLIAGTYTPVALISLINGNGFLIFYTVWGIALVGTLFKVFYTGKFEILSLILYLAMGWLIVLDYPNLLENTTQLGIDLLMLGGAFYTIGILFYAIRKIPYNHLIWHFFVLGGAISHWLFIYLDVV</sequence>
<keyword evidence="5 7" id="KW-1133">Transmembrane helix</keyword>
<evidence type="ECO:0000256" key="2">
    <source>
        <dbReference type="ARBA" id="ARBA00008488"/>
    </source>
</evidence>
<feature type="transmembrane region" description="Helical" evidence="7">
    <location>
        <begin position="138"/>
        <end position="159"/>
    </location>
</feature>
<evidence type="ECO:0000256" key="6">
    <source>
        <dbReference type="ARBA" id="ARBA00023136"/>
    </source>
</evidence>
<comment type="caution">
    <text evidence="8">The sequence shown here is derived from an EMBL/GenBank/DDBJ whole genome shotgun (WGS) entry which is preliminary data.</text>
</comment>
<accession>A0ABV2U048</accession>
<dbReference type="RefSeq" id="WP_354618899.1">
    <property type="nucleotide sequence ID" value="NZ_JBEWYP010000007.1"/>
</dbReference>
<evidence type="ECO:0000256" key="7">
    <source>
        <dbReference type="SAM" id="Phobius"/>
    </source>
</evidence>
<dbReference type="InterPro" id="IPR004254">
    <property type="entry name" value="AdipoR/HlyIII-related"/>
</dbReference>
<feature type="transmembrane region" description="Helical" evidence="7">
    <location>
        <begin position="113"/>
        <end position="131"/>
    </location>
</feature>
<dbReference type="EMBL" id="JBEWYP010000007">
    <property type="protein sequence ID" value="MET7030105.1"/>
    <property type="molecule type" value="Genomic_DNA"/>
</dbReference>
<evidence type="ECO:0000313" key="9">
    <source>
        <dbReference type="Proteomes" id="UP001549773"/>
    </source>
</evidence>
<dbReference type="InterPro" id="IPR005744">
    <property type="entry name" value="Hy-lIII"/>
</dbReference>
<feature type="transmembrane region" description="Helical" evidence="7">
    <location>
        <begin position="21"/>
        <end position="40"/>
    </location>
</feature>
<gene>
    <name evidence="8" type="ORF">ABXZ32_11900</name>
</gene>
<protein>
    <submittedName>
        <fullName evidence="8">Hemolysin III family protein</fullName>
    </submittedName>
</protein>
<dbReference type="PANTHER" id="PTHR20855">
    <property type="entry name" value="ADIPOR/PROGESTIN RECEPTOR-RELATED"/>
    <property type="match status" value="1"/>
</dbReference>
<feature type="transmembrane region" description="Helical" evidence="7">
    <location>
        <begin position="193"/>
        <end position="213"/>
    </location>
</feature>
<comment type="similarity">
    <text evidence="2">Belongs to the UPF0073 (Hly-III) family.</text>
</comment>
<keyword evidence="9" id="KW-1185">Reference proteome</keyword>
<evidence type="ECO:0000256" key="3">
    <source>
        <dbReference type="ARBA" id="ARBA00022475"/>
    </source>
</evidence>
<feature type="transmembrane region" description="Helical" evidence="7">
    <location>
        <begin position="52"/>
        <end position="72"/>
    </location>
</feature>
<dbReference type="Proteomes" id="UP001549773">
    <property type="component" value="Unassembled WGS sequence"/>
</dbReference>
<name>A0ABV2U048_9FLAO</name>
<comment type="subcellular location">
    <subcellularLocation>
        <location evidence="1">Cell membrane</location>
        <topology evidence="1">Multi-pass membrane protein</topology>
    </subcellularLocation>
</comment>
<keyword evidence="4 7" id="KW-0812">Transmembrane</keyword>
<keyword evidence="6 7" id="KW-0472">Membrane</keyword>
<feature type="transmembrane region" description="Helical" evidence="7">
    <location>
        <begin position="84"/>
        <end position="107"/>
    </location>
</feature>
<dbReference type="NCBIfam" id="TIGR01065">
    <property type="entry name" value="hlyIII"/>
    <property type="match status" value="1"/>
</dbReference>
<feature type="transmembrane region" description="Helical" evidence="7">
    <location>
        <begin position="165"/>
        <end position="186"/>
    </location>
</feature>
<dbReference type="PANTHER" id="PTHR20855:SF3">
    <property type="entry name" value="LD03007P"/>
    <property type="match status" value="1"/>
</dbReference>
<reference evidence="8 9" key="1">
    <citation type="submission" date="2024-07" db="EMBL/GenBank/DDBJ databases">
        <title>The genome sequence of type strain Sediminicola luteus GDMCC 1.2596T.</title>
        <authorList>
            <person name="Liu Y."/>
        </authorList>
    </citation>
    <scope>NUCLEOTIDE SEQUENCE [LARGE SCALE GENOMIC DNA]</scope>
    <source>
        <strain evidence="8 9">GDMCC 1.2596</strain>
    </source>
</reference>
<evidence type="ECO:0000256" key="4">
    <source>
        <dbReference type="ARBA" id="ARBA00022692"/>
    </source>
</evidence>
<proteinExistence type="inferred from homology"/>